<evidence type="ECO:0000259" key="3">
    <source>
        <dbReference type="PROSITE" id="PS51710"/>
    </source>
</evidence>
<gene>
    <name evidence="5" type="ORF">Tb09.211.0720</name>
</gene>
<dbReference type="OrthoDB" id="1708588at2759"/>
<dbReference type="AlphaFoldDB" id="Q38E85"/>
<keyword evidence="6" id="KW-1185">Reference proteome</keyword>
<dbReference type="InParanoid" id="Q38E85"/>
<dbReference type="PROSITE" id="PS00905">
    <property type="entry name" value="GTP1_OBG"/>
    <property type="match status" value="1"/>
</dbReference>
<dbReference type="GO" id="GO:0005525">
    <property type="term" value="F:GTP binding"/>
    <property type="evidence" value="ECO:0000255"/>
    <property type="project" value="GeneDB"/>
</dbReference>
<dbReference type="FunCoup" id="Q38E85">
    <property type="interactions" value="584"/>
</dbReference>
<accession>Q38E85</accession>
<evidence type="ECO:0000313" key="6">
    <source>
        <dbReference type="Proteomes" id="UP000008524"/>
    </source>
</evidence>
<keyword evidence="2" id="KW-0342">GTP-binding</keyword>
<sequence>MGLLERRKAIEEEIARTQKNKKTEYHIGRLKGQLARIKTEMMENATRAAGARGGDGFEVRRSGDVRCALVGFPSVGKSSFLSRVTTTESTAAGYEFTTLTCIPGKLMHRGTEIQILDLPGIIEGAAEGKGRGRQVIATARTADMIILMLDAARAEAQRGKIEAELETVGIRLNQSFPDVTFKKKPSCSMNAIGFTSTVKLTKGMSEGLAKDILKDYGIHNADVIIREDITIDQFIDVIEGNRKYMPCLYIYNKIDTITMEEMDRLSRLPHSVVLSLHWDLNVDEVIDEIWEHLNIIRIYTKKHGSHPDFTKPFVVKRDATVGHICRRIHKDIVSRFKYALVWGTSSKHQPQRVGIQHQLADEDVLQIVVKTSNE</sequence>
<dbReference type="InterPro" id="IPR012675">
    <property type="entry name" value="Beta-grasp_dom_sf"/>
</dbReference>
<dbReference type="GO" id="GO:0097014">
    <property type="term" value="C:ciliary plasm"/>
    <property type="evidence" value="ECO:0000314"/>
    <property type="project" value="GeneDB"/>
</dbReference>
<dbReference type="InterPro" id="IPR006073">
    <property type="entry name" value="GTP-bd"/>
</dbReference>
<dbReference type="RefSeq" id="XP_827215.1">
    <property type="nucleotide sequence ID" value="XM_822122.1"/>
</dbReference>
<dbReference type="FunFam" id="3.40.50.300:FF:001436">
    <property type="entry name" value="Developmentally-regulated GTP-binding protein"/>
    <property type="match status" value="1"/>
</dbReference>
<feature type="domain" description="OBG-type G" evidence="3">
    <location>
        <begin position="65"/>
        <end position="294"/>
    </location>
</feature>
<dbReference type="CDD" id="cd01896">
    <property type="entry name" value="DRG"/>
    <property type="match status" value="1"/>
</dbReference>
<organism evidence="5 6">
    <name type="scientific">Trypanosoma brucei brucei (strain 927/4 GUTat10.1)</name>
    <dbReference type="NCBI Taxonomy" id="185431"/>
    <lineage>
        <taxon>Eukaryota</taxon>
        <taxon>Discoba</taxon>
        <taxon>Euglenozoa</taxon>
        <taxon>Kinetoplastea</taxon>
        <taxon>Metakinetoplastina</taxon>
        <taxon>Trypanosomatida</taxon>
        <taxon>Trypanosomatidae</taxon>
        <taxon>Trypanosoma</taxon>
    </lineage>
</organism>
<proteinExistence type="predicted"/>
<dbReference type="InterPro" id="IPR045001">
    <property type="entry name" value="DRG"/>
</dbReference>
<dbReference type="eggNOG" id="KOG1486">
    <property type="taxonomic scope" value="Eukaryota"/>
</dbReference>
<dbReference type="InterPro" id="IPR027417">
    <property type="entry name" value="P-loop_NTPase"/>
</dbReference>
<reference evidence="5 6" key="2">
    <citation type="journal article" date="2005" name="Science">
        <title>The genome of the African trypanosome Trypanosoma brucei.</title>
        <authorList>
            <person name="Berriman M."/>
            <person name="Ghedin E."/>
            <person name="Hertz-Fowler C."/>
            <person name="Blandin G."/>
            <person name="Renauld H."/>
            <person name="Bartholomeu D.C."/>
            <person name="Lennard N.J."/>
            <person name="Caler E."/>
            <person name="Hamlin N.E."/>
            <person name="Haas B."/>
            <person name="Bohme U."/>
            <person name="Hannick L."/>
            <person name="Aslett M.A."/>
            <person name="Shallom J."/>
            <person name="Marcello L."/>
            <person name="Hou L."/>
            <person name="Wickstead B."/>
            <person name="Alsmark U.C."/>
            <person name="Arrowsmith C."/>
            <person name="Atkin R.J."/>
            <person name="Barron A.J."/>
            <person name="Bringaud F."/>
            <person name="Brooks K."/>
            <person name="Carrington M."/>
            <person name="Cherevach I."/>
            <person name="Chillingworth T.J."/>
            <person name="Churcher C."/>
            <person name="Clark L.N."/>
            <person name="Corton C.H."/>
            <person name="Cronin A."/>
            <person name="Davies R.M."/>
            <person name="Doggett J."/>
            <person name="Djikeng A."/>
            <person name="Feldblyum T."/>
            <person name="Field M.C."/>
            <person name="Fraser A."/>
            <person name="Goodhead I."/>
            <person name="Hance Z."/>
            <person name="Harper D."/>
            <person name="Harris B.R."/>
            <person name="Hauser H."/>
            <person name="Hostetler J."/>
            <person name="Ivens A."/>
            <person name="Jagels K."/>
            <person name="Johnson D."/>
            <person name="Johnson J."/>
            <person name="Jones K."/>
            <person name="Kerhornou A.X."/>
            <person name="Koo H."/>
            <person name="Larke N."/>
            <person name="Landfear S."/>
            <person name="Larkin C."/>
            <person name="Leech V."/>
            <person name="Line A."/>
            <person name="Lord A."/>
            <person name="Macleod A."/>
            <person name="Mooney P.J."/>
            <person name="Moule S."/>
            <person name="Martin D.M."/>
            <person name="Morgan G.W."/>
            <person name="Mungall K."/>
            <person name="Norbertczak H."/>
            <person name="Ormond D."/>
            <person name="Pai G."/>
            <person name="Peacock C.S."/>
            <person name="Peterson J."/>
            <person name="Quail M.A."/>
            <person name="Rabbinowitsch E."/>
            <person name="Rajandream M.A."/>
            <person name="Reitter C."/>
            <person name="Salzberg S.L."/>
            <person name="Sanders M."/>
            <person name="Schobel S."/>
            <person name="Sharp S."/>
            <person name="Simmonds M."/>
            <person name="Simpson A.J."/>
            <person name="Tallon L."/>
            <person name="Turner C.M."/>
            <person name="Tait A."/>
            <person name="Tivey A.R."/>
            <person name="Van Aken S."/>
            <person name="Walker D."/>
            <person name="Wanless D."/>
            <person name="Wang S."/>
            <person name="White B."/>
            <person name="White O."/>
            <person name="Whitehead S."/>
            <person name="Woodward J."/>
            <person name="Wortman J."/>
            <person name="Adams M.D."/>
            <person name="Embley T.M."/>
            <person name="Gull K."/>
            <person name="Ullu E."/>
            <person name="Barry J.D."/>
            <person name="Fairlamb A.H."/>
            <person name="Opperdoes F."/>
            <person name="Barrell B.G."/>
            <person name="Donelson J.E."/>
            <person name="Hall N."/>
            <person name="Fraser C.M."/>
            <person name="Melville S.E."/>
            <person name="El-Sayed N.M."/>
        </authorList>
    </citation>
    <scope>NUCLEOTIDE SEQUENCE [LARGE SCALE GENOMIC DNA]</scope>
    <source>
        <strain evidence="5 6">927/4 GUTat10.1</strain>
    </source>
</reference>
<dbReference type="InterPro" id="IPR031167">
    <property type="entry name" value="G_OBG"/>
</dbReference>
<protein>
    <submittedName>
        <fullName evidence="5">Developmentally regulated GTP-binding protein, putative</fullName>
    </submittedName>
</protein>
<dbReference type="SUPFAM" id="SSF81271">
    <property type="entry name" value="TGS-like"/>
    <property type="match status" value="1"/>
</dbReference>
<dbReference type="EMBL" id="CM000207">
    <property type="protein sequence ID" value="EAN76885.1"/>
    <property type="molecule type" value="Genomic_DNA"/>
</dbReference>
<dbReference type="PROSITE" id="PS51880">
    <property type="entry name" value="TGS"/>
    <property type="match status" value="1"/>
</dbReference>
<dbReference type="VEuPathDB" id="TriTrypDB:Tb927.9.9020"/>
<evidence type="ECO:0000256" key="1">
    <source>
        <dbReference type="ARBA" id="ARBA00022741"/>
    </source>
</evidence>
<dbReference type="PRINTS" id="PR00326">
    <property type="entry name" value="GTP1OBG"/>
</dbReference>
<dbReference type="GeneID" id="3660604"/>
<dbReference type="Proteomes" id="UP000008524">
    <property type="component" value="Chromosome 9"/>
</dbReference>
<dbReference type="STRING" id="185431.Q38E85"/>
<dbReference type="Pfam" id="PF16897">
    <property type="entry name" value="MMR_HSR1_Xtn"/>
    <property type="match status" value="1"/>
</dbReference>
<dbReference type="Pfam" id="PF02824">
    <property type="entry name" value="TGS"/>
    <property type="match status" value="1"/>
</dbReference>
<dbReference type="InterPro" id="IPR005225">
    <property type="entry name" value="Small_GTP-bd"/>
</dbReference>
<dbReference type="PANTHER" id="PTHR43127">
    <property type="entry name" value="DEVELOPMENTALLY-REGULATED GTP-BINDING PROTEIN 2"/>
    <property type="match status" value="1"/>
</dbReference>
<evidence type="ECO:0000313" key="5">
    <source>
        <dbReference type="EMBL" id="EAN76885.1"/>
    </source>
</evidence>
<dbReference type="SUPFAM" id="SSF52540">
    <property type="entry name" value="P-loop containing nucleoside triphosphate hydrolases"/>
    <property type="match status" value="1"/>
</dbReference>
<dbReference type="PROSITE" id="PS51710">
    <property type="entry name" value="G_OBG"/>
    <property type="match status" value="1"/>
</dbReference>
<dbReference type="InterPro" id="IPR031662">
    <property type="entry name" value="GTP-binding_2"/>
</dbReference>
<dbReference type="GO" id="GO:0005737">
    <property type="term" value="C:cytoplasm"/>
    <property type="evidence" value="ECO:0000314"/>
    <property type="project" value="GeneDB"/>
</dbReference>
<dbReference type="InterPro" id="IPR012676">
    <property type="entry name" value="TGS-like"/>
</dbReference>
<evidence type="ECO:0000256" key="2">
    <source>
        <dbReference type="ARBA" id="ARBA00023134"/>
    </source>
</evidence>
<keyword evidence="1" id="KW-0547">Nucleotide-binding</keyword>
<dbReference type="FunFam" id="3.10.20.30:FF:000003">
    <property type="entry name" value="Developmentally-regulated GTP-binding protein 1"/>
    <property type="match status" value="1"/>
</dbReference>
<evidence type="ECO:0000259" key="4">
    <source>
        <dbReference type="PROSITE" id="PS51880"/>
    </source>
</evidence>
<dbReference type="Gene3D" id="3.40.50.300">
    <property type="entry name" value="P-loop containing nucleotide triphosphate hydrolases"/>
    <property type="match status" value="1"/>
</dbReference>
<feature type="domain" description="TGS" evidence="4">
    <location>
        <begin position="294"/>
        <end position="369"/>
    </location>
</feature>
<reference evidence="5 6" key="1">
    <citation type="journal article" date="2005" name="Science">
        <title>Comparative genomics of trypanosomatid parasitic protozoa.</title>
        <authorList>
            <person name="El-Sayed N.M."/>
            <person name="Myler P.J."/>
            <person name="Blandin G."/>
            <person name="Berriman M."/>
            <person name="Crabtree J."/>
            <person name="Aggarwal G."/>
            <person name="Caler E."/>
            <person name="Renauld H."/>
            <person name="Worthey E.A."/>
            <person name="Hertz-Fowler C."/>
            <person name="Ghedin E."/>
            <person name="Peacock C."/>
            <person name="Bartholomeu D.C."/>
            <person name="Haas B.J."/>
            <person name="Tran A.N."/>
            <person name="Wortman J.R."/>
            <person name="Alsmark U.C."/>
            <person name="Angiuoli S."/>
            <person name="Anupama A."/>
            <person name="Badger J."/>
            <person name="Bringaud F."/>
            <person name="Cadag E."/>
            <person name="Carlton J.M."/>
            <person name="Cerqueira G.C."/>
            <person name="Creasy T."/>
            <person name="Delcher A.L."/>
            <person name="Djikeng A."/>
            <person name="Embley T.M."/>
            <person name="Hauser C."/>
            <person name="Ivens A.C."/>
            <person name="Kummerfeld S.K."/>
            <person name="Pereira-Leal J.B."/>
            <person name="Nilsson D."/>
            <person name="Peterson J."/>
            <person name="Salzberg S.L."/>
            <person name="Shallom J."/>
            <person name="Silva J.C."/>
            <person name="Sundaram J."/>
            <person name="Westenberger S."/>
            <person name="White O."/>
            <person name="Melville S.E."/>
            <person name="Donelson J.E."/>
            <person name="Andersson B."/>
            <person name="Stuart K.D."/>
            <person name="Hall N."/>
        </authorList>
    </citation>
    <scope>NUCLEOTIDE SEQUENCE [LARGE SCALE GENOMIC DNA]</scope>
    <source>
        <strain evidence="5 6">927/4 GUTat10.1</strain>
    </source>
</reference>
<dbReference type="Gene3D" id="6.10.140.1070">
    <property type="match status" value="1"/>
</dbReference>
<name>Q38E85_TRYB2</name>
<dbReference type="InterPro" id="IPR006074">
    <property type="entry name" value="GTP1-OBG_CS"/>
</dbReference>
<dbReference type="Pfam" id="PF01926">
    <property type="entry name" value="MMR_HSR1"/>
    <property type="match status" value="1"/>
</dbReference>
<dbReference type="InterPro" id="IPR004095">
    <property type="entry name" value="TGS"/>
</dbReference>
<dbReference type="NCBIfam" id="TIGR00231">
    <property type="entry name" value="small_GTP"/>
    <property type="match status" value="1"/>
</dbReference>
<dbReference type="GO" id="GO:0003924">
    <property type="term" value="F:GTPase activity"/>
    <property type="evidence" value="ECO:0007669"/>
    <property type="project" value="InterPro"/>
</dbReference>
<dbReference type="PaxDb" id="5691-EAN76885"/>
<dbReference type="GO" id="GO:0002181">
    <property type="term" value="P:cytoplasmic translation"/>
    <property type="evidence" value="ECO:0000318"/>
    <property type="project" value="GO_Central"/>
</dbReference>
<dbReference type="KEGG" id="tbr:Tb09.211.0720"/>
<dbReference type="OMA" id="DVCDQVH"/>
<dbReference type="Gene3D" id="3.10.20.30">
    <property type="match status" value="1"/>
</dbReference>